<dbReference type="Pfam" id="PF13292">
    <property type="entry name" value="DXP_synthase_N"/>
    <property type="match status" value="1"/>
</dbReference>
<comment type="cofactor">
    <cofactor evidence="1">
        <name>Mg(2+)</name>
        <dbReference type="ChEBI" id="CHEBI:18420"/>
    </cofactor>
</comment>
<dbReference type="PANTHER" id="PTHR43322">
    <property type="entry name" value="1-D-DEOXYXYLULOSE 5-PHOSPHATE SYNTHASE-RELATED"/>
    <property type="match status" value="1"/>
</dbReference>
<dbReference type="InterPro" id="IPR005475">
    <property type="entry name" value="Transketolase-like_Pyr-bd"/>
</dbReference>
<protein>
    <recommendedName>
        <fullName evidence="6">1-deoxy-D-xylulose-5-phosphate synthase</fullName>
        <ecNumber evidence="6">2.2.1.7</ecNumber>
    </recommendedName>
</protein>
<feature type="domain" description="Transketolase-like pyrimidine-binding" evidence="13">
    <location>
        <begin position="277"/>
        <end position="443"/>
    </location>
</feature>
<comment type="caution">
    <text evidence="14">The sequence shown here is derived from an EMBL/GenBank/DDBJ whole genome shotgun (WGS) entry which is preliminary data.</text>
</comment>
<evidence type="ECO:0000313" key="14">
    <source>
        <dbReference type="EMBL" id="KXA65196.1"/>
    </source>
</evidence>
<dbReference type="EMBL" id="LRQT01000009">
    <property type="protein sequence ID" value="KXA65196.1"/>
    <property type="molecule type" value="Genomic_DNA"/>
</dbReference>
<dbReference type="InterPro" id="IPR005477">
    <property type="entry name" value="Dxylulose-5-P_synthase"/>
</dbReference>
<dbReference type="GO" id="GO:0016114">
    <property type="term" value="P:terpenoid biosynthetic process"/>
    <property type="evidence" value="ECO:0007669"/>
    <property type="project" value="InterPro"/>
</dbReference>
<dbReference type="GO" id="GO:0009228">
    <property type="term" value="P:thiamine biosynthetic process"/>
    <property type="evidence" value="ECO:0007669"/>
    <property type="project" value="UniProtKB-KW"/>
</dbReference>
<evidence type="ECO:0000256" key="3">
    <source>
        <dbReference type="ARBA" id="ARBA00004980"/>
    </source>
</evidence>
<evidence type="ECO:0000256" key="12">
    <source>
        <dbReference type="ARBA" id="ARBA00023229"/>
    </source>
</evidence>
<evidence type="ECO:0000256" key="2">
    <source>
        <dbReference type="ARBA" id="ARBA00001964"/>
    </source>
</evidence>
<dbReference type="CDD" id="cd02007">
    <property type="entry name" value="TPP_DXS"/>
    <property type="match status" value="1"/>
</dbReference>
<dbReference type="UniPathway" id="UPA00064">
    <property type="reaction ID" value="UER00091"/>
</dbReference>
<evidence type="ECO:0000256" key="1">
    <source>
        <dbReference type="ARBA" id="ARBA00001946"/>
    </source>
</evidence>
<dbReference type="RefSeq" id="WP_005379619.1">
    <property type="nucleotide sequence ID" value="NZ_CALLHQ010000006.1"/>
</dbReference>
<dbReference type="CDD" id="cd07033">
    <property type="entry name" value="TPP_PYR_DXS_TK_like"/>
    <property type="match status" value="1"/>
</dbReference>
<keyword evidence="10" id="KW-0784">Thiamine biosynthesis</keyword>
<dbReference type="GO" id="GO:0005829">
    <property type="term" value="C:cytosol"/>
    <property type="evidence" value="ECO:0007669"/>
    <property type="project" value="TreeGrafter"/>
</dbReference>
<dbReference type="InterPro" id="IPR029061">
    <property type="entry name" value="THDP-binding"/>
</dbReference>
<comment type="subunit">
    <text evidence="5">Homodimer.</text>
</comment>
<evidence type="ECO:0000259" key="13">
    <source>
        <dbReference type="SMART" id="SM00861"/>
    </source>
</evidence>
<dbReference type="PROSITE" id="PS00801">
    <property type="entry name" value="TRANSKETOLASE_1"/>
    <property type="match status" value="1"/>
</dbReference>
<sequence>MELTDIQIPSDLRDCSLTELEVIAQHIRNLIIHRTSHIGGHIGSSLGATDIIVALHHVFSPDDAQFIFDISHQSYAHKILTGRYEGFKNKDKFHTVSGYSNPDESTYDAFHLGHASTSLSLACGLMIGRDLQHKTYPIITLIGDGALSGGEAYEALNHLATMSSQCLIIINDNDQSIAENHGGLYSHLQQLRETNGESPNNIFKALGFSYRYVDDGNSLPTVIKALKECKAETTPIVLHIHTTKGYGYNKAITNPESFHNPSGFDIDTGETKKRYTNSYESIVAKQLIDALEQNKAACIVTAATPGGFCLTKDIRERLGAQYIDVGIAEEHATTLLAGIAHNGGTPILPIYSTFLQRAYDQIINDLCINNSNALILVYRASIYGNKDMTHLGFNDITMLSNMPNLMYLAPTTVEELESSIRYGVEHHNHPIAIRIPVGSPIYETSQSNTTGCPVTSCNITQSGNTIAIIGVGNFYHKAVELSHAIHDAIHISPTLVKPLCISSLDTDILNELTKNHNIVITLEDGELEGGYGQKIASYYGKTSMNVLNYGISKQFYDRYNPEDVLQQNHLDFEHILDDIQNIQH</sequence>
<dbReference type="GO" id="GO:0019288">
    <property type="term" value="P:isopentenyl diphosphate biosynthetic process, methylerythritol 4-phosphate pathway"/>
    <property type="evidence" value="ECO:0007669"/>
    <property type="project" value="TreeGrafter"/>
</dbReference>
<evidence type="ECO:0000256" key="8">
    <source>
        <dbReference type="ARBA" id="ARBA00022723"/>
    </source>
</evidence>
<evidence type="ECO:0000256" key="10">
    <source>
        <dbReference type="ARBA" id="ARBA00022977"/>
    </source>
</evidence>
<comment type="cofactor">
    <cofactor evidence="2">
        <name>thiamine diphosphate</name>
        <dbReference type="ChEBI" id="CHEBI:58937"/>
    </cofactor>
</comment>
<dbReference type="NCBIfam" id="NF008968">
    <property type="entry name" value="PRK12315.1"/>
    <property type="match status" value="1"/>
</dbReference>
<name>A0A133S676_9FIRM</name>
<dbReference type="Pfam" id="PF02780">
    <property type="entry name" value="Transketolase_C"/>
    <property type="match status" value="1"/>
</dbReference>
<evidence type="ECO:0000256" key="9">
    <source>
        <dbReference type="ARBA" id="ARBA00022842"/>
    </source>
</evidence>
<dbReference type="Proteomes" id="UP000070226">
    <property type="component" value="Unassembled WGS sequence"/>
</dbReference>
<accession>A0A133S676</accession>
<dbReference type="Pfam" id="PF02779">
    <property type="entry name" value="Transket_pyr"/>
    <property type="match status" value="1"/>
</dbReference>
<keyword evidence="12" id="KW-0414">Isoprene biosynthesis</keyword>
<gene>
    <name evidence="14" type="ORF">HMPREF3233_00490</name>
</gene>
<evidence type="ECO:0000256" key="6">
    <source>
        <dbReference type="ARBA" id="ARBA00013150"/>
    </source>
</evidence>
<dbReference type="SMART" id="SM00861">
    <property type="entry name" value="Transket_pyr"/>
    <property type="match status" value="1"/>
</dbReference>
<evidence type="ECO:0000256" key="5">
    <source>
        <dbReference type="ARBA" id="ARBA00011738"/>
    </source>
</evidence>
<dbReference type="PATRIC" id="fig|39777.7.peg.479"/>
<keyword evidence="8" id="KW-0479">Metal-binding</keyword>
<comment type="pathway">
    <text evidence="3">Metabolic intermediate biosynthesis; 1-deoxy-D-xylulose 5-phosphate biosynthesis; 1-deoxy-D-xylulose 5-phosphate from D-glyceraldehyde 3-phosphate and pyruvate: step 1/1.</text>
</comment>
<dbReference type="InterPro" id="IPR009014">
    <property type="entry name" value="Transketo_C/PFOR_II"/>
</dbReference>
<reference evidence="14 15" key="1">
    <citation type="submission" date="2016-01" db="EMBL/GenBank/DDBJ databases">
        <authorList>
            <person name="Oliw E.H."/>
        </authorList>
    </citation>
    <scope>NUCLEOTIDE SEQUENCE [LARGE SCALE GENOMIC DNA]</scope>
    <source>
        <strain evidence="14 15">CMW7756B</strain>
    </source>
</reference>
<comment type="similarity">
    <text evidence="4">Belongs to the transketolase family. DXPS subfamily.</text>
</comment>
<dbReference type="InterPro" id="IPR049557">
    <property type="entry name" value="Transketolase_CS"/>
</dbReference>
<dbReference type="EC" id="2.2.1.7" evidence="6"/>
<proteinExistence type="inferred from homology"/>
<dbReference type="PANTHER" id="PTHR43322:SF1">
    <property type="entry name" value="1-DEOXY-D-XYLULOSE-5-PHOSPHATE SYNTHASE"/>
    <property type="match status" value="1"/>
</dbReference>
<dbReference type="InterPro" id="IPR033248">
    <property type="entry name" value="Transketolase_C"/>
</dbReference>
<evidence type="ECO:0000256" key="7">
    <source>
        <dbReference type="ARBA" id="ARBA00022679"/>
    </source>
</evidence>
<dbReference type="SUPFAM" id="SSF52922">
    <property type="entry name" value="TK C-terminal domain-like"/>
    <property type="match status" value="1"/>
</dbReference>
<dbReference type="AlphaFoldDB" id="A0A133S676"/>
<dbReference type="Gene3D" id="3.40.50.920">
    <property type="match status" value="1"/>
</dbReference>
<dbReference type="NCBIfam" id="NF003933">
    <property type="entry name" value="PRK05444.2-2"/>
    <property type="match status" value="1"/>
</dbReference>
<dbReference type="STRING" id="39777.B7L28_08240"/>
<keyword evidence="11" id="KW-0786">Thiamine pyrophosphate</keyword>
<evidence type="ECO:0000256" key="4">
    <source>
        <dbReference type="ARBA" id="ARBA00011081"/>
    </source>
</evidence>
<dbReference type="GO" id="GO:0008661">
    <property type="term" value="F:1-deoxy-D-xylulose-5-phosphate synthase activity"/>
    <property type="evidence" value="ECO:0007669"/>
    <property type="project" value="UniProtKB-EC"/>
</dbReference>
<dbReference type="Gene3D" id="3.40.50.970">
    <property type="match status" value="2"/>
</dbReference>
<keyword evidence="9" id="KW-0460">Magnesium</keyword>
<evidence type="ECO:0000313" key="15">
    <source>
        <dbReference type="Proteomes" id="UP000070226"/>
    </source>
</evidence>
<keyword evidence="7" id="KW-0808">Transferase</keyword>
<organism evidence="14">
    <name type="scientific">Veillonella atypica</name>
    <dbReference type="NCBI Taxonomy" id="39777"/>
    <lineage>
        <taxon>Bacteria</taxon>
        <taxon>Bacillati</taxon>
        <taxon>Bacillota</taxon>
        <taxon>Negativicutes</taxon>
        <taxon>Veillonellales</taxon>
        <taxon>Veillonellaceae</taxon>
        <taxon>Veillonella</taxon>
    </lineage>
</organism>
<dbReference type="SUPFAM" id="SSF52518">
    <property type="entry name" value="Thiamin diphosphate-binding fold (THDP-binding)"/>
    <property type="match status" value="2"/>
</dbReference>
<dbReference type="GO" id="GO:0046872">
    <property type="term" value="F:metal ion binding"/>
    <property type="evidence" value="ECO:0007669"/>
    <property type="project" value="UniProtKB-KW"/>
</dbReference>
<evidence type="ECO:0000256" key="11">
    <source>
        <dbReference type="ARBA" id="ARBA00023052"/>
    </source>
</evidence>